<dbReference type="InterPro" id="IPR046858">
    <property type="entry name" value="ChrB_N"/>
</dbReference>
<accession>A0A372MER7</accession>
<comment type="caution">
    <text evidence="2">The sequence shown here is derived from an EMBL/GenBank/DDBJ whole genome shotgun (WGS) entry which is preliminary data.</text>
</comment>
<sequence>MRYHMDHQEWLTINYSLPKEPSRVRVSVWRKLKKSGAVILGQSVWFLPMNDNNEAFFQKISAEITLNGGESYIMRMIPHNESTSERIVAAFNQARDEEYVELLEQCDYLLCELEKESGLGKFTFAELEENEDEFQKLTDWYHKIRERDFHGAPLYLSAEEKLEQCRTKLDTFSCEVYQRSYESTQ</sequence>
<feature type="domain" description="ChrB N-terminal" evidence="1">
    <location>
        <begin position="25"/>
        <end position="180"/>
    </location>
</feature>
<evidence type="ECO:0000313" key="2">
    <source>
        <dbReference type="EMBL" id="RFU93700.1"/>
    </source>
</evidence>
<protein>
    <submittedName>
        <fullName evidence="2">Chromate resistance protein ChrB</fullName>
    </submittedName>
</protein>
<dbReference type="Proteomes" id="UP000264002">
    <property type="component" value="Unassembled WGS sequence"/>
</dbReference>
<dbReference type="EMBL" id="QUWK01000023">
    <property type="protein sequence ID" value="RFU93700.1"/>
    <property type="molecule type" value="Genomic_DNA"/>
</dbReference>
<keyword evidence="3" id="KW-1185">Reference proteome</keyword>
<proteinExistence type="predicted"/>
<evidence type="ECO:0000313" key="3">
    <source>
        <dbReference type="Proteomes" id="UP000264002"/>
    </source>
</evidence>
<reference evidence="2 3" key="2">
    <citation type="submission" date="2018-09" db="EMBL/GenBank/DDBJ databases">
        <title>Genome of Sphaerochaeta halotolerans strain 4-11.</title>
        <authorList>
            <person name="Nazina T.N."/>
            <person name="Sokolova D.S."/>
        </authorList>
    </citation>
    <scope>NUCLEOTIDE SEQUENCE [LARGE SCALE GENOMIC DNA]</scope>
    <source>
        <strain evidence="2 3">4-11</strain>
    </source>
</reference>
<reference evidence="3" key="1">
    <citation type="submission" date="2018-08" db="EMBL/GenBank/DDBJ databases">
        <authorList>
            <person name="Grouzdev D.S."/>
            <person name="Krutkina M.S."/>
        </authorList>
    </citation>
    <scope>NUCLEOTIDE SEQUENCE [LARGE SCALE GENOMIC DNA]</scope>
    <source>
        <strain evidence="3">4-11</strain>
    </source>
</reference>
<organism evidence="2 3">
    <name type="scientific">Sphaerochaeta halotolerans</name>
    <dbReference type="NCBI Taxonomy" id="2293840"/>
    <lineage>
        <taxon>Bacteria</taxon>
        <taxon>Pseudomonadati</taxon>
        <taxon>Spirochaetota</taxon>
        <taxon>Spirochaetia</taxon>
        <taxon>Spirochaetales</taxon>
        <taxon>Sphaerochaetaceae</taxon>
        <taxon>Sphaerochaeta</taxon>
    </lineage>
</organism>
<gene>
    <name evidence="2" type="ORF">DYP60_13495</name>
</gene>
<dbReference type="Pfam" id="PF20229">
    <property type="entry name" value="ChrB_N"/>
    <property type="match status" value="1"/>
</dbReference>
<evidence type="ECO:0000259" key="1">
    <source>
        <dbReference type="Pfam" id="PF20229"/>
    </source>
</evidence>
<dbReference type="AlphaFoldDB" id="A0A372MER7"/>
<name>A0A372MER7_9SPIR</name>